<protein>
    <submittedName>
        <fullName evidence="2">N-acyl-D-amino-acid deacylase</fullName>
        <ecNumber evidence="2">3.5.1.81</ecNumber>
    </submittedName>
</protein>
<evidence type="ECO:0000259" key="1">
    <source>
        <dbReference type="Pfam" id="PF07969"/>
    </source>
</evidence>
<reference evidence="2" key="1">
    <citation type="submission" date="2020-10" db="EMBL/GenBank/DDBJ databases">
        <title>Sequencing the genomes of 1000 actinobacteria strains.</title>
        <authorList>
            <person name="Klenk H.-P."/>
        </authorList>
    </citation>
    <scope>NUCLEOTIDE SEQUENCE</scope>
    <source>
        <strain evidence="2">DSM 45354</strain>
    </source>
</reference>
<dbReference type="PANTHER" id="PTHR11647">
    <property type="entry name" value="HYDRANTOINASE/DIHYDROPYRIMIDINASE FAMILY MEMBER"/>
    <property type="match status" value="1"/>
</dbReference>
<accession>A0A927N2W1</accession>
<dbReference type="AlphaFoldDB" id="A0A927N2W1"/>
<comment type="caution">
    <text evidence="2">The sequence shown here is derived from an EMBL/GenBank/DDBJ whole genome shotgun (WGS) entry which is preliminary data.</text>
</comment>
<proteinExistence type="predicted"/>
<sequence length="533" mass="56666">MLDLLVAGGLVVDGDGRPAYPADVGVRGDRVVAVGPLPHAGAHRRIDATGLTVCPGLIDPHSHSDWSILGNPTAQSTIRQGVTTEVVGNCGVTYAPLGPASRIAAAAALRGFGYDGPVDWRSFGDLLDRVASIRTSQNLAWYVGHSALRDAAGVGTGTPTAEQLAAMAELLAEAMDAGALGMSSGLEYGSGRSAGTDELVALAAVLRTRGGRYASHIRNRDAALGDAVEEFFTVARAAGGRAQLSHLNVRHDTGAGPDAWGRAVERLVAERSGGTDVLADMTPYADGIGMATGLLPPWLLADGPAEAAALLGDPDVRRRLRHDCDRYWRFVHRGQWDRVTLQASPATPELEGLSFPEIARRLGGDEWDAYFDVLAAAGPDLAHVQLLARLFTDEHVGEAIRHPLFCLGVDAYTSRIDGPLAARSRHPLFFAGHVHYLTHHVRDKGTLTLETAVHKMTAMVADHFGLPGRGRLRTGSFADIVVFDLPRLRETATTRAPHAYPVGVPYVVVNGTLVVDEGSHTEATPGRYLARQH</sequence>
<dbReference type="SUPFAM" id="SSF51338">
    <property type="entry name" value="Composite domain of metallo-dependent hydrolases"/>
    <property type="match status" value="1"/>
</dbReference>
<feature type="domain" description="Amidohydrolase 3" evidence="1">
    <location>
        <begin position="437"/>
        <end position="515"/>
    </location>
</feature>
<evidence type="ECO:0000313" key="3">
    <source>
        <dbReference type="Proteomes" id="UP000638648"/>
    </source>
</evidence>
<dbReference type="SUPFAM" id="SSF51556">
    <property type="entry name" value="Metallo-dependent hydrolases"/>
    <property type="match status" value="1"/>
</dbReference>
<dbReference type="Proteomes" id="UP000638648">
    <property type="component" value="Unassembled WGS sequence"/>
</dbReference>
<dbReference type="InterPro" id="IPR011059">
    <property type="entry name" value="Metal-dep_hydrolase_composite"/>
</dbReference>
<keyword evidence="2" id="KW-0378">Hydrolase</keyword>
<dbReference type="InterPro" id="IPR050378">
    <property type="entry name" value="Metallo-dep_Hydrolases_sf"/>
</dbReference>
<keyword evidence="3" id="KW-1185">Reference proteome</keyword>
<feature type="domain" description="Amidohydrolase 3" evidence="1">
    <location>
        <begin position="46"/>
        <end position="238"/>
    </location>
</feature>
<dbReference type="Pfam" id="PF07969">
    <property type="entry name" value="Amidohydro_3"/>
    <property type="match status" value="2"/>
</dbReference>
<dbReference type="RefSeq" id="WP_192752897.1">
    <property type="nucleotide sequence ID" value="NZ_BAABJL010000142.1"/>
</dbReference>
<dbReference type="InterPro" id="IPR013108">
    <property type="entry name" value="Amidohydro_3"/>
</dbReference>
<dbReference type="PANTHER" id="PTHR11647:SF1">
    <property type="entry name" value="COLLAPSIN RESPONSE MEDIATOR PROTEIN"/>
    <property type="match status" value="1"/>
</dbReference>
<dbReference type="InterPro" id="IPR032466">
    <property type="entry name" value="Metal_Hydrolase"/>
</dbReference>
<dbReference type="EMBL" id="JADBEM010000001">
    <property type="protein sequence ID" value="MBE1609298.1"/>
    <property type="molecule type" value="Genomic_DNA"/>
</dbReference>
<dbReference type="Gene3D" id="3.20.20.140">
    <property type="entry name" value="Metal-dependent hydrolases"/>
    <property type="match status" value="1"/>
</dbReference>
<dbReference type="InterPro" id="IPR023100">
    <property type="entry name" value="D-aminoacylase_insert_dom_sf"/>
</dbReference>
<gene>
    <name evidence="2" type="ORF">HEB94_006146</name>
</gene>
<evidence type="ECO:0000313" key="2">
    <source>
        <dbReference type="EMBL" id="MBE1609298.1"/>
    </source>
</evidence>
<name>A0A927N2W1_9ACTN</name>
<dbReference type="Gene3D" id="3.30.1490.130">
    <property type="entry name" value="D-aminoacylase. Domain 3"/>
    <property type="match status" value="1"/>
</dbReference>
<dbReference type="GO" id="GO:0047420">
    <property type="term" value="F:N-acyl-D-amino-acid deacylase activity"/>
    <property type="evidence" value="ECO:0007669"/>
    <property type="project" value="UniProtKB-EC"/>
</dbReference>
<organism evidence="2 3">
    <name type="scientific">Actinopolymorpha pittospori</name>
    <dbReference type="NCBI Taxonomy" id="648752"/>
    <lineage>
        <taxon>Bacteria</taxon>
        <taxon>Bacillati</taxon>
        <taxon>Actinomycetota</taxon>
        <taxon>Actinomycetes</taxon>
        <taxon>Propionibacteriales</taxon>
        <taxon>Actinopolymorphaceae</taxon>
        <taxon>Actinopolymorpha</taxon>
    </lineage>
</organism>
<dbReference type="Gene3D" id="2.30.40.10">
    <property type="entry name" value="Urease, subunit C, domain 1"/>
    <property type="match status" value="1"/>
</dbReference>
<dbReference type="GO" id="GO:0016812">
    <property type="term" value="F:hydrolase activity, acting on carbon-nitrogen (but not peptide) bonds, in cyclic amides"/>
    <property type="evidence" value="ECO:0007669"/>
    <property type="project" value="TreeGrafter"/>
</dbReference>
<dbReference type="GO" id="GO:0005829">
    <property type="term" value="C:cytosol"/>
    <property type="evidence" value="ECO:0007669"/>
    <property type="project" value="TreeGrafter"/>
</dbReference>
<dbReference type="EC" id="3.5.1.81" evidence="2"/>